<gene>
    <name evidence="1" type="ORF">HNQ66_001317</name>
</gene>
<dbReference type="Pfam" id="PF05521">
    <property type="entry name" value="Phage_HCP"/>
    <property type="match status" value="1"/>
</dbReference>
<comment type="caution">
    <text evidence="1">The sequence shown here is derived from an EMBL/GenBank/DDBJ whole genome shotgun (WGS) entry which is preliminary data.</text>
</comment>
<dbReference type="AlphaFoldDB" id="A0A7W7YT59"/>
<keyword evidence="2" id="KW-1185">Reference proteome</keyword>
<name>A0A7W7YT59_9HYPH</name>
<evidence type="ECO:0000313" key="1">
    <source>
        <dbReference type="EMBL" id="MBB5041934.1"/>
    </source>
</evidence>
<accession>A0A7W7YT59</accession>
<dbReference type="Gene3D" id="2.40.10.270">
    <property type="entry name" value="Bacteriophage SPP1 head-tail adaptor protein"/>
    <property type="match status" value="1"/>
</dbReference>
<organism evidence="1 2">
    <name type="scientific">Shinella fusca</name>
    <dbReference type="NCBI Taxonomy" id="544480"/>
    <lineage>
        <taxon>Bacteria</taxon>
        <taxon>Pseudomonadati</taxon>
        <taxon>Pseudomonadota</taxon>
        <taxon>Alphaproteobacteria</taxon>
        <taxon>Hyphomicrobiales</taxon>
        <taxon>Rhizobiaceae</taxon>
        <taxon>Shinella</taxon>
    </lineage>
</organism>
<dbReference type="InterPro" id="IPR008767">
    <property type="entry name" value="Phage_SPP1_head-tail_adaptor"/>
</dbReference>
<reference evidence="1 2" key="1">
    <citation type="submission" date="2020-08" db="EMBL/GenBank/DDBJ databases">
        <title>Genomic Encyclopedia of Type Strains, Phase IV (KMG-IV): sequencing the most valuable type-strain genomes for metagenomic binning, comparative biology and taxonomic classification.</title>
        <authorList>
            <person name="Goeker M."/>
        </authorList>
    </citation>
    <scope>NUCLEOTIDE SEQUENCE [LARGE SCALE GENOMIC DNA]</scope>
    <source>
        <strain evidence="1 2">DSM 21319</strain>
    </source>
</reference>
<protein>
    <submittedName>
        <fullName evidence="1">Head-tail adaptor</fullName>
    </submittedName>
</protein>
<dbReference type="InterPro" id="IPR038666">
    <property type="entry name" value="SSP1_head-tail_sf"/>
</dbReference>
<sequence length="116" mass="12780">MVKRSGSGSLSERVAFLQQVEGDDGYGGVVVGWQEQFQEPARLSPKLGSEPVVAGRLQGIQPYLLTVRSSARTRSVTPAWRVRNVRTGREYNIKTSVNVDERNAYLEMLVVEGEAG</sequence>
<evidence type="ECO:0000313" key="2">
    <source>
        <dbReference type="Proteomes" id="UP000535406"/>
    </source>
</evidence>
<dbReference type="Proteomes" id="UP000535406">
    <property type="component" value="Unassembled WGS sequence"/>
</dbReference>
<proteinExistence type="predicted"/>
<dbReference type="RefSeq" id="WP_184142052.1">
    <property type="nucleotide sequence ID" value="NZ_JACHIK010000003.1"/>
</dbReference>
<dbReference type="EMBL" id="JACHIK010000003">
    <property type="protein sequence ID" value="MBB5041934.1"/>
    <property type="molecule type" value="Genomic_DNA"/>
</dbReference>